<dbReference type="EMBL" id="JAARLZ010000002">
    <property type="protein sequence ID" value="NII05512.1"/>
    <property type="molecule type" value="Genomic_DNA"/>
</dbReference>
<organism evidence="1 2">
    <name type="scientific">Luteibacter anthropi</name>
    <dbReference type="NCBI Taxonomy" id="564369"/>
    <lineage>
        <taxon>Bacteria</taxon>
        <taxon>Pseudomonadati</taxon>
        <taxon>Pseudomonadota</taxon>
        <taxon>Gammaproteobacteria</taxon>
        <taxon>Lysobacterales</taxon>
        <taxon>Rhodanobacteraceae</taxon>
        <taxon>Luteibacter</taxon>
    </lineage>
</organism>
<dbReference type="AlphaFoldDB" id="A0A7X5ZH76"/>
<keyword evidence="2" id="KW-1185">Reference proteome</keyword>
<sequence>METIDVSISIEEVDGSAGPKGAVSVAGATIAELPGALSDLAFSNQVGSTGMAARSQVANQDAMYRLRQMILADAVSTVQTTSPRTARSAVNVFTSNELAREIAGLKASIEAFATP</sequence>
<evidence type="ECO:0000313" key="2">
    <source>
        <dbReference type="Proteomes" id="UP000490980"/>
    </source>
</evidence>
<protein>
    <submittedName>
        <fullName evidence="1">Uncharacterized protein</fullName>
    </submittedName>
</protein>
<accession>A0A7X5ZH76</accession>
<dbReference type="Proteomes" id="UP000490980">
    <property type="component" value="Unassembled WGS sequence"/>
</dbReference>
<reference evidence="1 2" key="1">
    <citation type="submission" date="2020-03" db="EMBL/GenBank/DDBJ databases">
        <authorList>
            <person name="Lai Q."/>
        </authorList>
    </citation>
    <scope>NUCLEOTIDE SEQUENCE [LARGE SCALE GENOMIC DNA]</scope>
    <source>
        <strain evidence="1 2">CCUG 25036</strain>
    </source>
</reference>
<evidence type="ECO:0000313" key="1">
    <source>
        <dbReference type="EMBL" id="NII05512.1"/>
    </source>
</evidence>
<proteinExistence type="predicted"/>
<comment type="caution">
    <text evidence="1">The sequence shown here is derived from an EMBL/GenBank/DDBJ whole genome shotgun (WGS) entry which is preliminary data.</text>
</comment>
<gene>
    <name evidence="1" type="ORF">HBF25_03800</name>
</gene>
<name>A0A7X5ZH76_9GAMM</name>
<dbReference type="RefSeq" id="WP_166946614.1">
    <property type="nucleotide sequence ID" value="NZ_JAARLZ010000002.1"/>
</dbReference>